<dbReference type="InterPro" id="IPR017853">
    <property type="entry name" value="GH"/>
</dbReference>
<dbReference type="FunFam" id="3.20.20.80:FF:000036">
    <property type="entry name" value="Beta-galactosidase"/>
    <property type="match status" value="1"/>
</dbReference>
<keyword evidence="10" id="KW-1185">Reference proteome</keyword>
<dbReference type="AlphaFoldDB" id="A0A8C5W3S0"/>
<dbReference type="PRINTS" id="PR00742">
    <property type="entry name" value="GLHYDRLASE35"/>
</dbReference>
<dbReference type="Proteomes" id="UP000694394">
    <property type="component" value="Chromosome 5"/>
</dbReference>
<dbReference type="GO" id="GO:0004565">
    <property type="term" value="F:beta-galactosidase activity"/>
    <property type="evidence" value="ECO:0007669"/>
    <property type="project" value="UniProtKB-EC"/>
</dbReference>
<comment type="similarity">
    <text evidence="1 5">Belongs to the glycosyl hydrolase 35 family.</text>
</comment>
<protein>
    <recommendedName>
        <fullName evidence="4">Beta-galactosidase</fullName>
        <ecNumber evidence="4">3.2.1.23</ecNumber>
    </recommendedName>
</protein>
<evidence type="ECO:0000256" key="1">
    <source>
        <dbReference type="ARBA" id="ARBA00009809"/>
    </source>
</evidence>
<keyword evidence="2 4" id="KW-0378">Hydrolase</keyword>
<evidence type="ECO:0000256" key="4">
    <source>
        <dbReference type="RuleBase" id="RU000675"/>
    </source>
</evidence>
<keyword evidence="3 4" id="KW-0326">Glycosidase</keyword>
<dbReference type="PIRSF" id="PIRSF006336">
    <property type="entry name" value="B-gal"/>
    <property type="match status" value="1"/>
</dbReference>
<dbReference type="SUPFAM" id="SSF51445">
    <property type="entry name" value="(Trans)glycosidases"/>
    <property type="match status" value="1"/>
</dbReference>
<evidence type="ECO:0000256" key="3">
    <source>
        <dbReference type="ARBA" id="ARBA00023295"/>
    </source>
</evidence>
<gene>
    <name evidence="9" type="primary">LOC105857301</name>
</gene>
<name>A0A8C5W3S0_MICMU</name>
<dbReference type="Ensembl" id="ENSMICT00000050816.2">
    <property type="protein sequence ID" value="ENSMICP00000032640.1"/>
    <property type="gene ID" value="ENSMICG00000026793.2"/>
</dbReference>
<dbReference type="SUPFAM" id="SSF49785">
    <property type="entry name" value="Galactose-binding domain-like"/>
    <property type="match status" value="1"/>
</dbReference>
<evidence type="ECO:0000259" key="6">
    <source>
        <dbReference type="Pfam" id="PF01301"/>
    </source>
</evidence>
<dbReference type="InterPro" id="IPR026283">
    <property type="entry name" value="B-gal_1-like"/>
</dbReference>
<dbReference type="InterPro" id="IPR048912">
    <property type="entry name" value="BetaGal1-like_ABD1"/>
</dbReference>
<reference evidence="9" key="2">
    <citation type="submission" date="2025-08" db="UniProtKB">
        <authorList>
            <consortium name="Ensembl"/>
        </authorList>
    </citation>
    <scope>IDENTIFICATION</scope>
</reference>
<proteinExistence type="inferred from homology"/>
<dbReference type="EMBL" id="ABDC03007182">
    <property type="status" value="NOT_ANNOTATED_CDS"/>
    <property type="molecule type" value="Genomic_DNA"/>
</dbReference>
<dbReference type="PROSITE" id="PS01182">
    <property type="entry name" value="GLYCOSYL_HYDROL_F35"/>
    <property type="match status" value="1"/>
</dbReference>
<evidence type="ECO:0000259" key="8">
    <source>
        <dbReference type="Pfam" id="PF21467"/>
    </source>
</evidence>
<dbReference type="InterPro" id="IPR001944">
    <property type="entry name" value="Glycoside_Hdrlase_35"/>
</dbReference>
<dbReference type="EC" id="3.2.1.23" evidence="4"/>
<dbReference type="Gene3D" id="3.20.20.80">
    <property type="entry name" value="Glycosidases"/>
    <property type="match status" value="1"/>
</dbReference>
<comment type="catalytic activity">
    <reaction evidence="4">
        <text>Hydrolysis of terminal non-reducing beta-D-galactose residues in beta-D-galactosides.</text>
        <dbReference type="EC" id="3.2.1.23"/>
    </reaction>
</comment>
<evidence type="ECO:0000256" key="2">
    <source>
        <dbReference type="ARBA" id="ARBA00022801"/>
    </source>
</evidence>
<dbReference type="GeneTree" id="ENSGT00950000182942"/>
<feature type="domain" description="Beta-galactosidase galactose-binding" evidence="8">
    <location>
        <begin position="575"/>
        <end position="633"/>
    </location>
</feature>
<evidence type="ECO:0000256" key="5">
    <source>
        <dbReference type="RuleBase" id="RU003679"/>
    </source>
</evidence>
<dbReference type="Pfam" id="PF21317">
    <property type="entry name" value="BetaGal_ABD_1"/>
    <property type="match status" value="1"/>
</dbReference>
<dbReference type="Pfam" id="PF01301">
    <property type="entry name" value="Glyco_hydro_35"/>
    <property type="match status" value="1"/>
</dbReference>
<accession>A0A8C5W3S0</accession>
<dbReference type="Gene3D" id="2.60.120.260">
    <property type="entry name" value="Galactose-binding domain-like"/>
    <property type="match status" value="2"/>
</dbReference>
<evidence type="ECO:0000313" key="10">
    <source>
        <dbReference type="Proteomes" id="UP000694394"/>
    </source>
</evidence>
<feature type="domain" description="Beta-galactosidase 1-like first all-beta" evidence="7">
    <location>
        <begin position="448"/>
        <end position="551"/>
    </location>
</feature>
<dbReference type="PANTHER" id="PTHR23421">
    <property type="entry name" value="BETA-GALACTOSIDASE RELATED"/>
    <property type="match status" value="1"/>
</dbReference>
<evidence type="ECO:0000259" key="7">
    <source>
        <dbReference type="Pfam" id="PF21317"/>
    </source>
</evidence>
<dbReference type="FunFam" id="2.60.120.260:FF:000049">
    <property type="entry name" value="Beta-galactosidase"/>
    <property type="match status" value="1"/>
</dbReference>
<reference evidence="9" key="3">
    <citation type="submission" date="2025-09" db="UniProtKB">
        <authorList>
            <consortium name="Ensembl"/>
        </authorList>
    </citation>
    <scope>IDENTIFICATION</scope>
</reference>
<dbReference type="InterPro" id="IPR008979">
    <property type="entry name" value="Galactose-bd-like_sf"/>
</dbReference>
<feature type="domain" description="Glycoside hydrolase 35 catalytic" evidence="6">
    <location>
        <begin position="79"/>
        <end position="388"/>
    </location>
</feature>
<dbReference type="InterPro" id="IPR019801">
    <property type="entry name" value="Glyco_hydro_35_CS"/>
</dbReference>
<reference evidence="9" key="1">
    <citation type="submission" date="2016-12" db="EMBL/GenBank/DDBJ databases">
        <title>Mouse lemur reference genome and diversity panel.</title>
        <authorList>
            <person name="Harris R."/>
            <person name="Larsen P."/>
            <person name="Liu Y."/>
            <person name="Hughes D.S."/>
            <person name="Murali S."/>
            <person name="Raveendran M."/>
            <person name="Korchina V."/>
            <person name="Wang M."/>
            <person name="Jhangiani S."/>
            <person name="Bandaranaike D."/>
            <person name="Bellair M."/>
            <person name="Blankenburg K."/>
            <person name="Chao H."/>
            <person name="Dahdouli M."/>
            <person name="Dinh H."/>
            <person name="Doddapaneni H."/>
            <person name="English A."/>
            <person name="Firestine M."/>
            <person name="Gnanaolivu R."/>
            <person name="Gross S."/>
            <person name="Hernandez B."/>
            <person name="Javaid M."/>
            <person name="Jayaseelan J."/>
            <person name="Jones J."/>
            <person name="Khan Z."/>
            <person name="Kovar C."/>
            <person name="Kurapati P."/>
            <person name="Le B."/>
            <person name="Lee S."/>
            <person name="Li M."/>
            <person name="Mathew T."/>
            <person name="Narasimhan A."/>
            <person name="Ngo D."/>
            <person name="Nguyen L."/>
            <person name="Okwuonu G."/>
            <person name="Ongeri F."/>
            <person name="Osuji N."/>
            <person name="Pu L.-L."/>
            <person name="Puazo M."/>
            <person name="Quiroz J."/>
            <person name="Raj R."/>
            <person name="Rajbhandari K."/>
            <person name="Reid J.G."/>
            <person name="Santibanez J."/>
            <person name="Sexton D."/>
            <person name="Skinner E."/>
            <person name="Vee V."/>
            <person name="Weissenberger G."/>
            <person name="Wu Y."/>
            <person name="Xin Y."/>
            <person name="Han Y."/>
            <person name="Campbell C."/>
            <person name="Brown A."/>
            <person name="Sullivan B."/>
            <person name="Shelton J."/>
            <person name="Brown S."/>
            <person name="Dudchenko O."/>
            <person name="Machol I."/>
            <person name="Durand N."/>
            <person name="Shamim M."/>
            <person name="Lieberman A."/>
            <person name="Muzny D.M."/>
            <person name="Richards S."/>
            <person name="Yoder A."/>
            <person name="Worley K.C."/>
            <person name="Rogers J."/>
            <person name="Gibbs R.A."/>
        </authorList>
    </citation>
    <scope>NUCLEOTIDE SEQUENCE [LARGE SCALE GENOMIC DNA]</scope>
</reference>
<evidence type="ECO:0000313" key="9">
    <source>
        <dbReference type="Ensembl" id="ENSMICP00000032640.1"/>
    </source>
</evidence>
<organism evidence="9 10">
    <name type="scientific">Microcebus murinus</name>
    <name type="common">Gray mouse lemur</name>
    <name type="synonym">Lemur murinus</name>
    <dbReference type="NCBI Taxonomy" id="30608"/>
    <lineage>
        <taxon>Eukaryota</taxon>
        <taxon>Metazoa</taxon>
        <taxon>Chordata</taxon>
        <taxon>Craniata</taxon>
        <taxon>Vertebrata</taxon>
        <taxon>Euteleostomi</taxon>
        <taxon>Mammalia</taxon>
        <taxon>Eutheria</taxon>
        <taxon>Euarchontoglires</taxon>
        <taxon>Primates</taxon>
        <taxon>Strepsirrhini</taxon>
        <taxon>Lemuriformes</taxon>
        <taxon>Cheirogaleidae</taxon>
        <taxon>Microcebus</taxon>
    </lineage>
</organism>
<dbReference type="GO" id="GO:0005975">
    <property type="term" value="P:carbohydrate metabolic process"/>
    <property type="evidence" value="ECO:0007669"/>
    <property type="project" value="InterPro"/>
</dbReference>
<dbReference type="Pfam" id="PF21467">
    <property type="entry name" value="BetaGal_gal-bd"/>
    <property type="match status" value="1"/>
</dbReference>
<sequence length="657" mass="74735">MISKTPCERILSTSAWEGGPPLSMWAFLVRLEYILCLSSAFSVMSQLHHDLSPRINQTHLTPSQLKIRRVGLKVRGSNFTLEGFPFLIVAGTVHYFRVPRGYWRDSLLKLKACGFNTLTTHVPWNLHEPRVDQVSFTGNLDLMTFISMASEVGLWVILCPGPYIGSDLDLGGLPSWLLKDPKMKLRTTYKGFRNAVNRYFDKLISKIVPLQYNQGGPIIAVQVENEYGSYYLDKKYMLYVKKALVTRGIKVLLMTADTGLELKRGYLKDVLATLHMKNIKKVTYQELSSIQGHSPIMMMVYTASSFDTWGALRNSLDHHVLMMEVREMFKLRFSLNFYMFHGGTNFGFMGGAASLNTYLPTVTNYDYGALLTEDGEYTPEYITFQEYFGSVLEVPMSLQPGHKQKTVYKSVVRLQFVLLWEILPYLDPPMKSAKPVSMEMLPVNQGSGQSYGYTLYETYISTGGILSSRGHVQDRAEVFLNEQHMGVLDHSTDHLNITRNGYQDQHALRILVENQGRLAYGKAINTERKGLTGDIYLNNSPLRKFTIYSLDMNIKFIQRTIPKIWKPVSNRVKGPAFFLGFLKVGEPKDTFIKMEGWTKGVIFINGQNLGRYWSLGPQETLYLPGPWLHSGQNEIIVFEELTGGLAIQFVNMPFLGY</sequence>
<dbReference type="InterPro" id="IPR048913">
    <property type="entry name" value="BetaGal_gal-bd"/>
</dbReference>
<dbReference type="InterPro" id="IPR031330">
    <property type="entry name" value="Gly_Hdrlase_35_cat"/>
</dbReference>